<protein>
    <submittedName>
        <fullName evidence="4">Glycosyltransferase family 4 protein</fullName>
    </submittedName>
</protein>
<dbReference type="InterPro" id="IPR050194">
    <property type="entry name" value="Glycosyltransferase_grp1"/>
</dbReference>
<dbReference type="SUPFAM" id="SSF53756">
    <property type="entry name" value="UDP-Glycosyltransferase/glycogen phosphorylase"/>
    <property type="match status" value="1"/>
</dbReference>
<dbReference type="Gene3D" id="3.40.50.2000">
    <property type="entry name" value="Glycogen Phosphorylase B"/>
    <property type="match status" value="2"/>
</dbReference>
<evidence type="ECO:0000313" key="5">
    <source>
        <dbReference type="Proteomes" id="UP001500218"/>
    </source>
</evidence>
<dbReference type="PANTHER" id="PTHR45947:SF3">
    <property type="entry name" value="SULFOQUINOVOSYL TRANSFERASE SQD2"/>
    <property type="match status" value="1"/>
</dbReference>
<proteinExistence type="predicted"/>
<comment type="caution">
    <text evidence="4">The sequence shown here is derived from an EMBL/GenBank/DDBJ whole genome shotgun (WGS) entry which is preliminary data.</text>
</comment>
<dbReference type="EMBL" id="BAAALT010000147">
    <property type="protein sequence ID" value="GAA1817123.1"/>
    <property type="molecule type" value="Genomic_DNA"/>
</dbReference>
<keyword evidence="2" id="KW-0808">Transferase</keyword>
<dbReference type="CDD" id="cd03801">
    <property type="entry name" value="GT4_PimA-like"/>
    <property type="match status" value="1"/>
</dbReference>
<keyword evidence="5" id="KW-1185">Reference proteome</keyword>
<feature type="domain" description="Glycosyltransferase subfamily 4-like N-terminal" evidence="3">
    <location>
        <begin position="14"/>
        <end position="172"/>
    </location>
</feature>
<dbReference type="Pfam" id="PF13439">
    <property type="entry name" value="Glyco_transf_4"/>
    <property type="match status" value="1"/>
</dbReference>
<accession>A0ABP4YME5</accession>
<dbReference type="Pfam" id="PF13692">
    <property type="entry name" value="Glyco_trans_1_4"/>
    <property type="match status" value="1"/>
</dbReference>
<dbReference type="Proteomes" id="UP001500218">
    <property type="component" value="Unassembled WGS sequence"/>
</dbReference>
<evidence type="ECO:0000256" key="2">
    <source>
        <dbReference type="ARBA" id="ARBA00022679"/>
    </source>
</evidence>
<dbReference type="PANTHER" id="PTHR45947">
    <property type="entry name" value="SULFOQUINOVOSYL TRANSFERASE SQD2"/>
    <property type="match status" value="1"/>
</dbReference>
<keyword evidence="1" id="KW-0328">Glycosyltransferase</keyword>
<evidence type="ECO:0000256" key="1">
    <source>
        <dbReference type="ARBA" id="ARBA00022676"/>
    </source>
</evidence>
<gene>
    <name evidence="4" type="ORF">GCM10009682_42460</name>
</gene>
<sequence length="379" mass="39813">MRVGIVCPYSFEVPGGVQNHVRDLAETLIGMGHDVSVLAPADEDDPQPDYVVPAGRAVPVPYNGSVARLSFGPISAARVRRWIAAGDFDVIHVHEPFTPSLAMLAVVAAKQPVVATFHTAMTRSRALSAASGVLQLVLEKITARIAVSSLARKVQVEHLGGGAWEIPNGVAVAKFVDAPPLPGWPGEGGALGFLGRFTEPRKGFPVLLEAFGRLSADRPGLRLLVAGPGDPEELTEDVPADVLSRITFLGKVSEEDKARMLRSVDVYVAPNTGGESFGMILTEAMAAGTAVVASDLDAFRRVLDGGRAGELFDNGDADDLARAIGGLLDDPAARADQVARARAVVATYDWPVVAERVLEVYASAIEATPAEEDEVGAGT</sequence>
<evidence type="ECO:0000313" key="4">
    <source>
        <dbReference type="EMBL" id="GAA1817123.1"/>
    </source>
</evidence>
<dbReference type="RefSeq" id="WP_344135011.1">
    <property type="nucleotide sequence ID" value="NZ_BAAALT010000147.1"/>
</dbReference>
<name>A0ABP4YME5_9ACTN</name>
<dbReference type="InterPro" id="IPR028098">
    <property type="entry name" value="Glyco_trans_4-like_N"/>
</dbReference>
<organism evidence="4 5">
    <name type="scientific">Luedemannella flava</name>
    <dbReference type="NCBI Taxonomy" id="349316"/>
    <lineage>
        <taxon>Bacteria</taxon>
        <taxon>Bacillati</taxon>
        <taxon>Actinomycetota</taxon>
        <taxon>Actinomycetes</taxon>
        <taxon>Micromonosporales</taxon>
        <taxon>Micromonosporaceae</taxon>
        <taxon>Luedemannella</taxon>
    </lineage>
</organism>
<reference evidence="5" key="1">
    <citation type="journal article" date="2019" name="Int. J. Syst. Evol. Microbiol.">
        <title>The Global Catalogue of Microorganisms (GCM) 10K type strain sequencing project: providing services to taxonomists for standard genome sequencing and annotation.</title>
        <authorList>
            <consortium name="The Broad Institute Genomics Platform"/>
            <consortium name="The Broad Institute Genome Sequencing Center for Infectious Disease"/>
            <person name="Wu L."/>
            <person name="Ma J."/>
        </authorList>
    </citation>
    <scope>NUCLEOTIDE SEQUENCE [LARGE SCALE GENOMIC DNA]</scope>
    <source>
        <strain evidence="5">JCM 13250</strain>
    </source>
</reference>
<evidence type="ECO:0000259" key="3">
    <source>
        <dbReference type="Pfam" id="PF13439"/>
    </source>
</evidence>